<evidence type="ECO:0000256" key="2">
    <source>
        <dbReference type="ARBA" id="ARBA00022448"/>
    </source>
</evidence>
<evidence type="ECO:0000256" key="7">
    <source>
        <dbReference type="RuleBase" id="RU363032"/>
    </source>
</evidence>
<dbReference type="PANTHER" id="PTHR43227:SF11">
    <property type="entry name" value="BLL4140 PROTEIN"/>
    <property type="match status" value="1"/>
</dbReference>
<evidence type="ECO:0000313" key="10">
    <source>
        <dbReference type="Proteomes" id="UP000657006"/>
    </source>
</evidence>
<evidence type="ECO:0000256" key="3">
    <source>
        <dbReference type="ARBA" id="ARBA00022475"/>
    </source>
</evidence>
<dbReference type="PANTHER" id="PTHR43227">
    <property type="entry name" value="BLL4140 PROTEIN"/>
    <property type="match status" value="1"/>
</dbReference>
<comment type="subcellular location">
    <subcellularLocation>
        <location evidence="1 7">Cell membrane</location>
        <topology evidence="1 7">Multi-pass membrane protein</topology>
    </subcellularLocation>
</comment>
<feature type="transmembrane region" description="Helical" evidence="7">
    <location>
        <begin position="117"/>
        <end position="139"/>
    </location>
</feature>
<feature type="transmembrane region" description="Helical" evidence="7">
    <location>
        <begin position="160"/>
        <end position="181"/>
    </location>
</feature>
<sequence length="297" mass="33404">MDKYFKRWFGILVLPAVLLFVLVIALPFFTGIVYSFTSWRGTYFAGGTLFQSFVGFDNYIKAFTTGTFTRSLWYTVAYTVVAVIAINLVALAFALMLGSIHRGVGMYRTVFFMPNMLGGLAMGYVWQFIFQVVYTDLIFSPDGLLHLEFMRYMTQDPVKALFALVIMTTWQSAGYMMLIYIGGLNSIPSDLYEAAAIDGAGPVRRFFKVTLPLLMSSITVVLFLTLANSFKLLDQNLALTNGDFDTRMLALQILRTTRDTQPPNYGVAQAQAVIFFLIVAAISLIQVYVTRSREVEF</sequence>
<accession>A0A926DN22</accession>
<protein>
    <submittedName>
        <fullName evidence="9">Sugar ABC transporter permease</fullName>
    </submittedName>
</protein>
<keyword evidence="10" id="KW-1185">Reference proteome</keyword>
<keyword evidence="6 7" id="KW-0472">Membrane</keyword>
<dbReference type="CDD" id="cd06261">
    <property type="entry name" value="TM_PBP2"/>
    <property type="match status" value="1"/>
</dbReference>
<keyword evidence="2 7" id="KW-0813">Transport</keyword>
<evidence type="ECO:0000256" key="4">
    <source>
        <dbReference type="ARBA" id="ARBA00022692"/>
    </source>
</evidence>
<feature type="transmembrane region" description="Helical" evidence="7">
    <location>
        <begin position="12"/>
        <end position="36"/>
    </location>
</feature>
<keyword evidence="3" id="KW-1003">Cell membrane</keyword>
<dbReference type="EMBL" id="JACRSQ010000001">
    <property type="protein sequence ID" value="MBC8542005.1"/>
    <property type="molecule type" value="Genomic_DNA"/>
</dbReference>
<feature type="transmembrane region" description="Helical" evidence="7">
    <location>
        <begin position="265"/>
        <end position="289"/>
    </location>
</feature>
<comment type="caution">
    <text evidence="9">The sequence shown here is derived from an EMBL/GenBank/DDBJ whole genome shotgun (WGS) entry which is preliminary data.</text>
</comment>
<dbReference type="RefSeq" id="WP_177714342.1">
    <property type="nucleotide sequence ID" value="NZ_JACRSQ010000001.1"/>
</dbReference>
<comment type="similarity">
    <text evidence="7">Belongs to the binding-protein-dependent transport system permease family.</text>
</comment>
<dbReference type="GO" id="GO:0055085">
    <property type="term" value="P:transmembrane transport"/>
    <property type="evidence" value="ECO:0007669"/>
    <property type="project" value="InterPro"/>
</dbReference>
<dbReference type="InterPro" id="IPR050809">
    <property type="entry name" value="UgpAE/MalFG_permease"/>
</dbReference>
<dbReference type="Proteomes" id="UP000657006">
    <property type="component" value="Unassembled WGS sequence"/>
</dbReference>
<feature type="transmembrane region" description="Helical" evidence="7">
    <location>
        <begin position="209"/>
        <end position="227"/>
    </location>
</feature>
<dbReference type="Pfam" id="PF00528">
    <property type="entry name" value="BPD_transp_1"/>
    <property type="match status" value="1"/>
</dbReference>
<reference evidence="9" key="1">
    <citation type="submission" date="2020-08" db="EMBL/GenBank/DDBJ databases">
        <title>Genome public.</title>
        <authorList>
            <person name="Liu C."/>
            <person name="Sun Q."/>
        </authorList>
    </citation>
    <scope>NUCLEOTIDE SEQUENCE</scope>
    <source>
        <strain evidence="9">NSJ-32</strain>
    </source>
</reference>
<evidence type="ECO:0000256" key="5">
    <source>
        <dbReference type="ARBA" id="ARBA00022989"/>
    </source>
</evidence>
<dbReference type="AlphaFoldDB" id="A0A926DN22"/>
<dbReference type="PROSITE" id="PS50928">
    <property type="entry name" value="ABC_TM1"/>
    <property type="match status" value="1"/>
</dbReference>
<dbReference type="SUPFAM" id="SSF161098">
    <property type="entry name" value="MetI-like"/>
    <property type="match status" value="1"/>
</dbReference>
<evidence type="ECO:0000256" key="1">
    <source>
        <dbReference type="ARBA" id="ARBA00004651"/>
    </source>
</evidence>
<keyword evidence="4 7" id="KW-0812">Transmembrane</keyword>
<organism evidence="9 10">
    <name type="scientific">Bianquea renquensis</name>
    <dbReference type="NCBI Taxonomy" id="2763661"/>
    <lineage>
        <taxon>Bacteria</taxon>
        <taxon>Bacillati</taxon>
        <taxon>Bacillota</taxon>
        <taxon>Clostridia</taxon>
        <taxon>Eubacteriales</taxon>
        <taxon>Bianqueaceae</taxon>
        <taxon>Bianquea</taxon>
    </lineage>
</organism>
<evidence type="ECO:0000256" key="6">
    <source>
        <dbReference type="ARBA" id="ARBA00023136"/>
    </source>
</evidence>
<gene>
    <name evidence="9" type="ORF">H8730_00375</name>
</gene>
<dbReference type="GO" id="GO:0005886">
    <property type="term" value="C:plasma membrane"/>
    <property type="evidence" value="ECO:0007669"/>
    <property type="project" value="UniProtKB-SubCell"/>
</dbReference>
<keyword evidence="5 7" id="KW-1133">Transmembrane helix</keyword>
<dbReference type="InterPro" id="IPR035906">
    <property type="entry name" value="MetI-like_sf"/>
</dbReference>
<name>A0A926DN22_9FIRM</name>
<dbReference type="Gene3D" id="1.10.3720.10">
    <property type="entry name" value="MetI-like"/>
    <property type="match status" value="1"/>
</dbReference>
<evidence type="ECO:0000259" key="8">
    <source>
        <dbReference type="PROSITE" id="PS50928"/>
    </source>
</evidence>
<dbReference type="InterPro" id="IPR000515">
    <property type="entry name" value="MetI-like"/>
</dbReference>
<feature type="domain" description="ABC transmembrane type-1" evidence="8">
    <location>
        <begin position="72"/>
        <end position="286"/>
    </location>
</feature>
<feature type="transmembrane region" description="Helical" evidence="7">
    <location>
        <begin position="72"/>
        <end position="97"/>
    </location>
</feature>
<proteinExistence type="inferred from homology"/>
<evidence type="ECO:0000313" key="9">
    <source>
        <dbReference type="EMBL" id="MBC8542005.1"/>
    </source>
</evidence>